<evidence type="ECO:0000313" key="2">
    <source>
        <dbReference type="Proteomes" id="UP000279833"/>
    </source>
</evidence>
<dbReference type="EMBL" id="UZAK01006745">
    <property type="protein sequence ID" value="VDO90854.1"/>
    <property type="molecule type" value="Genomic_DNA"/>
</dbReference>
<reference evidence="3" key="1">
    <citation type="submission" date="2016-06" db="UniProtKB">
        <authorList>
            <consortium name="WormBaseParasite"/>
        </authorList>
    </citation>
    <scope>IDENTIFICATION</scope>
</reference>
<proteinExistence type="predicted"/>
<sequence>MIYLPDRTFNVINSIGLNFVLTSSVKKVEIQVQNVCAQT</sequence>
<dbReference type="WBParaSite" id="SCUD_0000476601-mRNA-1">
    <property type="protein sequence ID" value="SCUD_0000476601-mRNA-1"/>
    <property type="gene ID" value="SCUD_0000476601"/>
</dbReference>
<accession>A0A183JPX9</accession>
<evidence type="ECO:0000313" key="1">
    <source>
        <dbReference type="EMBL" id="VDO90854.1"/>
    </source>
</evidence>
<evidence type="ECO:0000313" key="3">
    <source>
        <dbReference type="WBParaSite" id="SCUD_0000476601-mRNA-1"/>
    </source>
</evidence>
<gene>
    <name evidence="1" type="ORF">SCUD_LOCUS4766</name>
</gene>
<reference evidence="1 2" key="2">
    <citation type="submission" date="2018-11" db="EMBL/GenBank/DDBJ databases">
        <authorList>
            <consortium name="Pathogen Informatics"/>
        </authorList>
    </citation>
    <scope>NUCLEOTIDE SEQUENCE [LARGE SCALE GENOMIC DNA]</scope>
    <source>
        <strain evidence="1">Dakar</strain>
        <strain evidence="2">Dakar, Senegal</strain>
    </source>
</reference>
<dbReference type="AlphaFoldDB" id="A0A183JPX9"/>
<name>A0A183JPX9_9TREM</name>
<organism evidence="3">
    <name type="scientific">Schistosoma curassoni</name>
    <dbReference type="NCBI Taxonomy" id="6186"/>
    <lineage>
        <taxon>Eukaryota</taxon>
        <taxon>Metazoa</taxon>
        <taxon>Spiralia</taxon>
        <taxon>Lophotrochozoa</taxon>
        <taxon>Platyhelminthes</taxon>
        <taxon>Trematoda</taxon>
        <taxon>Digenea</taxon>
        <taxon>Strigeidida</taxon>
        <taxon>Schistosomatoidea</taxon>
        <taxon>Schistosomatidae</taxon>
        <taxon>Schistosoma</taxon>
    </lineage>
</organism>
<protein>
    <submittedName>
        <fullName evidence="1 3">Uncharacterized protein</fullName>
    </submittedName>
</protein>
<dbReference type="Proteomes" id="UP000279833">
    <property type="component" value="Unassembled WGS sequence"/>
</dbReference>
<keyword evidence="2" id="KW-1185">Reference proteome</keyword>